<dbReference type="OrthoDB" id="5429716at2759"/>
<dbReference type="EMBL" id="JAGPYM010000027">
    <property type="protein sequence ID" value="KAH6880102.1"/>
    <property type="molecule type" value="Genomic_DNA"/>
</dbReference>
<comment type="caution">
    <text evidence="2">The sequence shown here is derived from an EMBL/GenBank/DDBJ whole genome shotgun (WGS) entry which is preliminary data.</text>
</comment>
<gene>
    <name evidence="2" type="ORF">B0T10DRAFT_609698</name>
</gene>
<organism evidence="2 3">
    <name type="scientific">Thelonectria olida</name>
    <dbReference type="NCBI Taxonomy" id="1576542"/>
    <lineage>
        <taxon>Eukaryota</taxon>
        <taxon>Fungi</taxon>
        <taxon>Dikarya</taxon>
        <taxon>Ascomycota</taxon>
        <taxon>Pezizomycotina</taxon>
        <taxon>Sordariomycetes</taxon>
        <taxon>Hypocreomycetidae</taxon>
        <taxon>Hypocreales</taxon>
        <taxon>Nectriaceae</taxon>
        <taxon>Thelonectria</taxon>
    </lineage>
</organism>
<feature type="region of interest" description="Disordered" evidence="1">
    <location>
        <begin position="257"/>
        <end position="282"/>
    </location>
</feature>
<evidence type="ECO:0000313" key="3">
    <source>
        <dbReference type="Proteomes" id="UP000777438"/>
    </source>
</evidence>
<evidence type="ECO:0000313" key="2">
    <source>
        <dbReference type="EMBL" id="KAH6880102.1"/>
    </source>
</evidence>
<name>A0A9P8VW36_9HYPO</name>
<reference evidence="2 3" key="1">
    <citation type="journal article" date="2021" name="Nat. Commun.">
        <title>Genetic determinants of endophytism in the Arabidopsis root mycobiome.</title>
        <authorList>
            <person name="Mesny F."/>
            <person name="Miyauchi S."/>
            <person name="Thiergart T."/>
            <person name="Pickel B."/>
            <person name="Atanasova L."/>
            <person name="Karlsson M."/>
            <person name="Huettel B."/>
            <person name="Barry K.W."/>
            <person name="Haridas S."/>
            <person name="Chen C."/>
            <person name="Bauer D."/>
            <person name="Andreopoulos W."/>
            <person name="Pangilinan J."/>
            <person name="LaButti K."/>
            <person name="Riley R."/>
            <person name="Lipzen A."/>
            <person name="Clum A."/>
            <person name="Drula E."/>
            <person name="Henrissat B."/>
            <person name="Kohler A."/>
            <person name="Grigoriev I.V."/>
            <person name="Martin F.M."/>
            <person name="Hacquard S."/>
        </authorList>
    </citation>
    <scope>NUCLEOTIDE SEQUENCE [LARGE SCALE GENOMIC DNA]</scope>
    <source>
        <strain evidence="2 3">MPI-CAGE-CH-0241</strain>
    </source>
</reference>
<protein>
    <submittedName>
        <fullName evidence="2">Uncharacterized protein</fullName>
    </submittedName>
</protein>
<dbReference type="Proteomes" id="UP000777438">
    <property type="component" value="Unassembled WGS sequence"/>
</dbReference>
<evidence type="ECO:0000256" key="1">
    <source>
        <dbReference type="SAM" id="MobiDB-lite"/>
    </source>
</evidence>
<keyword evidence="3" id="KW-1185">Reference proteome</keyword>
<accession>A0A9P8VW36</accession>
<dbReference type="AlphaFoldDB" id="A0A9P8VW36"/>
<proteinExistence type="predicted"/>
<sequence>MPSTTAFFGDLVTNFGPLTTTYTAPASCYTGTEHVYYGNASNLANIQGQPTCSIQPYGDCMPSGTLYDSLVAHAWATPSQAFVNYYSPGLVCPSGWTTAGAFARDGETGFKSSGVFTQDPYPRGNARYLTPPARQLAGKDVWEGVLKESETLAYCCPSGYTAAISGAINGACWSSLGPFEEFDYSSNCYVFLPDEALVTVESFDGSTWTPPLLSITPATNALTTHKQELSDEWAVVYTDWDILTMVPAVPLVFQPTDTASASKGEDAEESSGKDESDDDNAAAIGLSGPGLVQLGAVLVSMFVGAGLLVAW</sequence>